<proteinExistence type="predicted"/>
<dbReference type="AlphaFoldDB" id="L1N1G8"/>
<comment type="caution">
    <text evidence="1">The sequence shown here is derived from an EMBL/GenBank/DDBJ whole genome shotgun (WGS) entry which is preliminary data.</text>
</comment>
<accession>L1N1G8</accession>
<keyword evidence="2" id="KW-1185">Reference proteome</keyword>
<dbReference type="EMBL" id="AMEP01000142">
    <property type="protein sequence ID" value="EKX97323.1"/>
    <property type="molecule type" value="Genomic_DNA"/>
</dbReference>
<reference evidence="1 2" key="1">
    <citation type="submission" date="2012-05" db="EMBL/GenBank/DDBJ databases">
        <authorList>
            <person name="Weinstock G."/>
            <person name="Sodergren E."/>
            <person name="Lobos E.A."/>
            <person name="Fulton L."/>
            <person name="Fulton R."/>
            <person name="Courtney L."/>
            <person name="Fronick C."/>
            <person name="O'Laughlin M."/>
            <person name="Godfrey J."/>
            <person name="Wilson R.M."/>
            <person name="Miner T."/>
            <person name="Farmer C."/>
            <person name="Delehaunty K."/>
            <person name="Cordes M."/>
            <person name="Minx P."/>
            <person name="Tomlinson C."/>
            <person name="Chen J."/>
            <person name="Wollam A."/>
            <person name="Pepin K.H."/>
            <person name="Bhonagiri V."/>
            <person name="Zhang X."/>
            <person name="Suruliraj S."/>
            <person name="Warren W."/>
            <person name="Mitreva M."/>
            <person name="Mardis E.R."/>
            <person name="Wilson R.K."/>
        </authorList>
    </citation>
    <scope>NUCLEOTIDE SEQUENCE [LARGE SCALE GENOMIC DNA]</scope>
    <source>
        <strain evidence="1 2">F0055</strain>
    </source>
</reference>
<protein>
    <submittedName>
        <fullName evidence="1">Uncharacterized protein</fullName>
    </submittedName>
</protein>
<evidence type="ECO:0000313" key="2">
    <source>
        <dbReference type="Proteomes" id="UP000010433"/>
    </source>
</evidence>
<name>L1N1G8_9BACT</name>
<organism evidence="1 2">
    <name type="scientific">Hoylesella saccharolytica F0055</name>
    <dbReference type="NCBI Taxonomy" id="1127699"/>
    <lineage>
        <taxon>Bacteria</taxon>
        <taxon>Pseudomonadati</taxon>
        <taxon>Bacteroidota</taxon>
        <taxon>Bacteroidia</taxon>
        <taxon>Bacteroidales</taxon>
        <taxon>Prevotellaceae</taxon>
        <taxon>Hoylesella</taxon>
    </lineage>
</organism>
<gene>
    <name evidence="1" type="ORF">HMPREF9151_02244</name>
</gene>
<dbReference type="Proteomes" id="UP000010433">
    <property type="component" value="Unassembled WGS sequence"/>
</dbReference>
<dbReference type="HOGENOM" id="CLU_3171761_0_0_10"/>
<sequence length="47" mass="5681">MSPTFIFFCFYQYSFLLNTGFQRIQRYNAICRIQNIYEGNSEIDDNV</sequence>
<evidence type="ECO:0000313" key="1">
    <source>
        <dbReference type="EMBL" id="EKX97323.1"/>
    </source>
</evidence>